<evidence type="ECO:0000256" key="1">
    <source>
        <dbReference type="SAM" id="MobiDB-lite"/>
    </source>
</evidence>
<organism evidence="2 3">
    <name type="scientific">Hebeloma cylindrosporum</name>
    <dbReference type="NCBI Taxonomy" id="76867"/>
    <lineage>
        <taxon>Eukaryota</taxon>
        <taxon>Fungi</taxon>
        <taxon>Dikarya</taxon>
        <taxon>Basidiomycota</taxon>
        <taxon>Agaricomycotina</taxon>
        <taxon>Agaricomycetes</taxon>
        <taxon>Agaricomycetidae</taxon>
        <taxon>Agaricales</taxon>
        <taxon>Agaricineae</taxon>
        <taxon>Hymenogastraceae</taxon>
        <taxon>Hebeloma</taxon>
    </lineage>
</organism>
<reference evidence="2 3" key="1">
    <citation type="submission" date="2014-04" db="EMBL/GenBank/DDBJ databases">
        <authorList>
            <consortium name="DOE Joint Genome Institute"/>
            <person name="Kuo A."/>
            <person name="Gay G."/>
            <person name="Dore J."/>
            <person name="Kohler A."/>
            <person name="Nagy L.G."/>
            <person name="Floudas D."/>
            <person name="Copeland A."/>
            <person name="Barry K.W."/>
            <person name="Cichocki N."/>
            <person name="Veneault-Fourrey C."/>
            <person name="LaButti K."/>
            <person name="Lindquist E.A."/>
            <person name="Lipzen A."/>
            <person name="Lundell T."/>
            <person name="Morin E."/>
            <person name="Murat C."/>
            <person name="Sun H."/>
            <person name="Tunlid A."/>
            <person name="Henrissat B."/>
            <person name="Grigoriev I.V."/>
            <person name="Hibbett D.S."/>
            <person name="Martin F."/>
            <person name="Nordberg H.P."/>
            <person name="Cantor M.N."/>
            <person name="Hua S.X."/>
        </authorList>
    </citation>
    <scope>NUCLEOTIDE SEQUENCE [LARGE SCALE GENOMIC DNA]</scope>
    <source>
        <strain evidence="3">h7</strain>
    </source>
</reference>
<feature type="compositionally biased region" description="Polar residues" evidence="1">
    <location>
        <begin position="330"/>
        <end position="352"/>
    </location>
</feature>
<feature type="region of interest" description="Disordered" evidence="1">
    <location>
        <begin position="647"/>
        <end position="713"/>
    </location>
</feature>
<evidence type="ECO:0000313" key="3">
    <source>
        <dbReference type="Proteomes" id="UP000053424"/>
    </source>
</evidence>
<feature type="compositionally biased region" description="Polar residues" evidence="1">
    <location>
        <begin position="420"/>
        <end position="437"/>
    </location>
</feature>
<dbReference type="OrthoDB" id="3215314at2759"/>
<protein>
    <submittedName>
        <fullName evidence="2">Uncharacterized protein</fullName>
    </submittedName>
</protein>
<dbReference type="HOGENOM" id="CLU_387345_0_0_1"/>
<proteinExistence type="predicted"/>
<feature type="region of interest" description="Disordered" evidence="1">
    <location>
        <begin position="417"/>
        <end position="470"/>
    </location>
</feature>
<feature type="region of interest" description="Disordered" evidence="1">
    <location>
        <begin position="323"/>
        <end position="354"/>
    </location>
</feature>
<name>A0A0C3CK99_HEBCY</name>
<dbReference type="Gene3D" id="3.80.10.10">
    <property type="entry name" value="Ribonuclease Inhibitor"/>
    <property type="match status" value="1"/>
</dbReference>
<feature type="compositionally biased region" description="Polar residues" evidence="1">
    <location>
        <begin position="447"/>
        <end position="470"/>
    </location>
</feature>
<dbReference type="SUPFAM" id="SSF52047">
    <property type="entry name" value="RNI-like"/>
    <property type="match status" value="1"/>
</dbReference>
<gene>
    <name evidence="2" type="ORF">M413DRAFT_21405</name>
</gene>
<keyword evidence="3" id="KW-1185">Reference proteome</keyword>
<feature type="compositionally biased region" description="Basic and acidic residues" evidence="1">
    <location>
        <begin position="704"/>
        <end position="713"/>
    </location>
</feature>
<accession>A0A0C3CK99</accession>
<dbReference type="AlphaFoldDB" id="A0A0C3CK99"/>
<dbReference type="InterPro" id="IPR032675">
    <property type="entry name" value="LRR_dom_sf"/>
</dbReference>
<dbReference type="EMBL" id="KN831768">
    <property type="protein sequence ID" value="KIM49130.1"/>
    <property type="molecule type" value="Genomic_DNA"/>
</dbReference>
<reference evidence="3" key="2">
    <citation type="submission" date="2015-01" db="EMBL/GenBank/DDBJ databases">
        <title>Evolutionary Origins and Diversification of the Mycorrhizal Mutualists.</title>
        <authorList>
            <consortium name="DOE Joint Genome Institute"/>
            <consortium name="Mycorrhizal Genomics Consortium"/>
            <person name="Kohler A."/>
            <person name="Kuo A."/>
            <person name="Nagy L.G."/>
            <person name="Floudas D."/>
            <person name="Copeland A."/>
            <person name="Barry K.W."/>
            <person name="Cichocki N."/>
            <person name="Veneault-Fourrey C."/>
            <person name="LaButti K."/>
            <person name="Lindquist E.A."/>
            <person name="Lipzen A."/>
            <person name="Lundell T."/>
            <person name="Morin E."/>
            <person name="Murat C."/>
            <person name="Riley R."/>
            <person name="Ohm R."/>
            <person name="Sun H."/>
            <person name="Tunlid A."/>
            <person name="Henrissat B."/>
            <person name="Grigoriev I.V."/>
            <person name="Hibbett D.S."/>
            <person name="Martin F."/>
        </authorList>
    </citation>
    <scope>NUCLEOTIDE SEQUENCE [LARGE SCALE GENOMIC DNA]</scope>
    <source>
        <strain evidence="3">h7</strain>
    </source>
</reference>
<evidence type="ECO:0000313" key="2">
    <source>
        <dbReference type="EMBL" id="KIM49130.1"/>
    </source>
</evidence>
<sequence>MSRVPSLVACCVQALATYVDQAYALPVPLRLRSRLLIDQLVPDHLRLDPRLWATIVQVFDAPLPPAFASHTLPLLHAHQPLLQAIPSTSKFSLITVLFLPGCVHLTDATIHHLKTLHTLSAFDASNTSLSDYAIQTLAATLFLDEEDCDPSGRKYRGPWPLRILALRNCKQITDRVFDYLDKFPLLSVLDLRGSLCSPNATDAFYPFSNAHLYHPSSLATALATLQEIQPDIHSSCNVYLLNVTTFRPTRPPSKSTTVTPQDAFVVIPSHPNSRIKVGNTVILERQFLEKEDALRHEINKEAWYERQEILESRQYELEQATKRIKKSKSQHVQSNSSQQGTIFHNPPSNAHSNRAGYLARPLTEISLPRKSTLKRSGVSEPAPTRFGRVQTPVYAVRPRSPVATAQQPCNRTAVVLDPSVDNTPQRPNAGSSNQFYQPLSRFPQKPTRPSSASPTLRSHLSDSTMPTGSSRCKDDLLMLYRDPPVWSTLNAVVNHKRSDDGTSSQHRGWQRMRPPNEMAIVDMNSAKAVRLRQRLGEFVEREVTNKQQRVYNCEHGSGSDNHLPFLRPPADPSIFVPITSSQSRNPFKKHPVVQIEPNENLMTRPMGHKQSFSINEANGTKPLIPISALKIPVLPLGVRKATLVPETVGSSGHAGADASKRSKARNSPVIPEMTKEARRRGAGSDREALPATKSRRERPSGTAFDRKSWGKPC</sequence>
<dbReference type="Proteomes" id="UP000053424">
    <property type="component" value="Unassembled WGS sequence"/>
</dbReference>